<keyword evidence="3" id="KW-1185">Reference proteome</keyword>
<dbReference type="InterPro" id="IPR030934">
    <property type="entry name" value="Intein_C"/>
</dbReference>
<dbReference type="EMBL" id="KM272358">
    <property type="protein sequence ID" value="AIM41103.1"/>
    <property type="molecule type" value="Genomic_DNA"/>
</dbReference>
<dbReference type="RefSeq" id="YP_009113152.1">
    <property type="nucleotide sequence ID" value="NC_026017.1"/>
</dbReference>
<dbReference type="Pfam" id="PF04233">
    <property type="entry name" value="Phage_Mu_F"/>
    <property type="match status" value="1"/>
</dbReference>
<dbReference type="NCBIfam" id="TIGR01443">
    <property type="entry name" value="intein_Cterm"/>
    <property type="match status" value="1"/>
</dbReference>
<accession>A0A088F7X8</accession>
<dbReference type="GeneID" id="22807815"/>
<dbReference type="InterPro" id="IPR006528">
    <property type="entry name" value="Phage_head_morphogenesis_dom"/>
</dbReference>
<dbReference type="KEGG" id="vg:22807815"/>
<organism evidence="2 3">
    <name type="scientific">Salmonella phage LSPA1</name>
    <dbReference type="NCBI Taxonomy" id="1540823"/>
    <lineage>
        <taxon>Viruses</taxon>
        <taxon>Duplodnaviria</taxon>
        <taxon>Heunggongvirae</taxon>
        <taxon>Uroviricota</taxon>
        <taxon>Caudoviricetes</taxon>
        <taxon>Sarkviridae</taxon>
        <taxon>Guernseyvirinae</taxon>
        <taxon>Jerseyvirus</taxon>
        <taxon>Jerseyvirus LSPA1</taxon>
    </lineage>
</organism>
<protein>
    <submittedName>
        <fullName evidence="2">Structural protein</fullName>
    </submittedName>
</protein>
<feature type="domain" description="Phage head morphogenesis" evidence="1">
    <location>
        <begin position="148"/>
        <end position="244"/>
    </location>
</feature>
<proteinExistence type="predicted"/>
<dbReference type="Proteomes" id="UP000029349">
    <property type="component" value="Segment"/>
</dbReference>
<evidence type="ECO:0000313" key="2">
    <source>
        <dbReference type="EMBL" id="AIM41103.1"/>
    </source>
</evidence>
<dbReference type="GO" id="GO:0016539">
    <property type="term" value="P:intein-mediated protein splicing"/>
    <property type="evidence" value="ECO:0007669"/>
    <property type="project" value="InterPro"/>
</dbReference>
<dbReference type="NCBIfam" id="TIGR01641">
    <property type="entry name" value="phageSPP1_gp7"/>
    <property type="match status" value="1"/>
</dbReference>
<sequence>MSLLTSLISHQIWLQRTASGEVKDLTPFIKEMRDEIKRQVLLFGDDGRSTARLNKLLRDLEEALAGLTGDWQTKLTEDLKGLAAYEAEWNVKTLTTNANAEFVTPTAEQVWAAAEFQPLSLSDKPVDFTKLMAGWGETEVARLVTGVKMGFVQGQTTRQIVKNVVGAGGLADISERNAATVIRTALSHVSNEARNETYRQNDDIIEKYEWVSTLDSRTSTICRARDGMTWEIGKGPMPPAHPNCLLGDTVVSTGSPVSNIFKRAYKGVIVYVSTKSGRTLSITPNHQVLTTSGWVASGLLNVGDKLVCAKDSALSLKHKEHNVVAKFSDLFSAANVAVNPAAVSTSPTSPEDFHGDGTDGEVEIVLVDRLSWDKVKSGLNKQIIDKELPVTAGVDDSLPGFGSAKQLGMVGLSPSDSFMRRGGESEAILGGSFSHSDKHSVATSANGNAVLSENAYDWATRNADNLSDFNWSDAVGVELDDVVDLVFSEADFCGHVYNLENEQNWYLANGVIAHNCRSTTAPVISPEFDFLDKGAKRAARGADGGQQVSANTTYYEFLKQQPAWFQDEALGPVRGKIFRNSGVTPEEFRVISVDGFGRPLSLKEMAELDKRVANYLKEE</sequence>
<dbReference type="OrthoDB" id="3800at10239"/>
<dbReference type="Gene3D" id="2.170.16.10">
    <property type="entry name" value="Hedgehog/Intein (Hint) domain"/>
    <property type="match status" value="1"/>
</dbReference>
<reference evidence="2 3" key="1">
    <citation type="submission" date="2014-11" db="EMBL/GenBank/DDBJ databases">
        <title>Complete Genome Sequence of the Salmonella paratyphi A Bacteriophage LSPA1.</title>
        <authorList>
            <person name="Zeng W."/>
            <person name="Mao P."/>
            <person name="Hong Y."/>
            <person name="Feng M."/>
            <person name="Xu Z."/>
            <person name="Huang F."/>
            <person name="Jing S."/>
        </authorList>
    </citation>
    <scope>NUCLEOTIDE SEQUENCE [LARGE SCALE GENOMIC DNA]</scope>
</reference>
<dbReference type="PROSITE" id="PS50818">
    <property type="entry name" value="INTEIN_C_TER"/>
    <property type="match status" value="1"/>
</dbReference>
<name>A0A088F7X8_9CAUD</name>
<dbReference type="PROSITE" id="PS50817">
    <property type="entry name" value="INTEIN_N_TER"/>
    <property type="match status" value="1"/>
</dbReference>
<dbReference type="SUPFAM" id="SSF51294">
    <property type="entry name" value="Hedgehog/intein (Hint) domain"/>
    <property type="match status" value="1"/>
</dbReference>
<dbReference type="InterPro" id="IPR006141">
    <property type="entry name" value="Intein_N"/>
</dbReference>
<gene>
    <name evidence="2" type="ORF">LSPA1_05</name>
</gene>
<evidence type="ECO:0000259" key="1">
    <source>
        <dbReference type="Pfam" id="PF04233"/>
    </source>
</evidence>
<evidence type="ECO:0000313" key="3">
    <source>
        <dbReference type="Proteomes" id="UP000029349"/>
    </source>
</evidence>
<dbReference type="InterPro" id="IPR036844">
    <property type="entry name" value="Hint_dom_sf"/>
</dbReference>
<dbReference type="CDD" id="cd00081">
    <property type="entry name" value="Hint"/>
    <property type="match status" value="1"/>
</dbReference>